<name>A0A1I1F1V1_9LACO</name>
<evidence type="ECO:0000313" key="3">
    <source>
        <dbReference type="Proteomes" id="UP000199376"/>
    </source>
</evidence>
<keyword evidence="3" id="KW-1185">Reference proteome</keyword>
<evidence type="ECO:0000259" key="1">
    <source>
        <dbReference type="Pfam" id="PF05193"/>
    </source>
</evidence>
<dbReference type="Pfam" id="PF05193">
    <property type="entry name" value="Peptidase_M16_C"/>
    <property type="match status" value="1"/>
</dbReference>
<dbReference type="SUPFAM" id="SSF63411">
    <property type="entry name" value="LuxS/MPP-like metallohydrolase"/>
    <property type="match status" value="2"/>
</dbReference>
<dbReference type="Gene3D" id="3.30.830.10">
    <property type="entry name" value="Metalloenzyme, LuxS/M16 peptidase-like"/>
    <property type="match status" value="2"/>
</dbReference>
<evidence type="ECO:0000313" key="2">
    <source>
        <dbReference type="EMBL" id="SFB92912.1"/>
    </source>
</evidence>
<dbReference type="EMBL" id="FOLI01000002">
    <property type="protein sequence ID" value="SFB92912.1"/>
    <property type="molecule type" value="Genomic_DNA"/>
</dbReference>
<reference evidence="2 3" key="1">
    <citation type="submission" date="2016-10" db="EMBL/GenBank/DDBJ databases">
        <authorList>
            <person name="de Groot N.N."/>
        </authorList>
    </citation>
    <scope>NUCLEOTIDE SEQUENCE [LARGE SCALE GENOMIC DNA]</scope>
    <source>
        <strain evidence="2 3">DSM 19113</strain>
    </source>
</reference>
<proteinExistence type="predicted"/>
<dbReference type="AlphaFoldDB" id="A0A1I1F1V1"/>
<dbReference type="STRING" id="283737.SAMN05660453_0621"/>
<dbReference type="GO" id="GO:0046872">
    <property type="term" value="F:metal ion binding"/>
    <property type="evidence" value="ECO:0007669"/>
    <property type="project" value="InterPro"/>
</dbReference>
<sequence>MKTDEFMGYRVKQVHSQQFNSNVMMLAFAQPARKHATSARALLSYLMAVSSTTYPNQQVVSKELMELYGASYSVKVLAYGDMNLILFSVTFVKEECLKNLGLAGQKVLTRVFEFLRSMAFGLDFKALEENPALLSIEKQNLIQAILSRQDDKVAQALDESRVRLFEDEALQESILGDVSEIEAVGIPELEEAYTEMLNSDERLLFTHGAIQEDEVRAALRSWPMKDSSELPPRFAKVPRLKAKNSEKIKVAGFQQAVTIMNYQLPVKKDDIAATLVLNALFGAGPSSLLFTEVREKESLAYNISSRLQVDLNLITVLAECQPEQAERIKALVEEQLAKIQEKSVGLERFSQAKQAVLSDRIRLEDHAQGQVVEGLLKMLAEESISSSDLLKAVEEISLDAVSTLAKKMIEKASLVLAGQRDEQKEEEEGR</sequence>
<dbReference type="InterPro" id="IPR011249">
    <property type="entry name" value="Metalloenz_LuxS/M16"/>
</dbReference>
<accession>A0A1I1F1V1</accession>
<dbReference type="Proteomes" id="UP000199376">
    <property type="component" value="Unassembled WGS sequence"/>
</dbReference>
<gene>
    <name evidence="2" type="ORF">SAMN05660453_0621</name>
</gene>
<organism evidence="2 3">
    <name type="scientific">Fructobacillus durionis</name>
    <dbReference type="NCBI Taxonomy" id="283737"/>
    <lineage>
        <taxon>Bacteria</taxon>
        <taxon>Bacillati</taxon>
        <taxon>Bacillota</taxon>
        <taxon>Bacilli</taxon>
        <taxon>Lactobacillales</taxon>
        <taxon>Lactobacillaceae</taxon>
        <taxon>Fructobacillus</taxon>
    </lineage>
</organism>
<protein>
    <submittedName>
        <fullName evidence="2">Predicted Zn-dependent peptidase</fullName>
    </submittedName>
</protein>
<dbReference type="RefSeq" id="WP_382419160.1">
    <property type="nucleotide sequence ID" value="NZ_JBHSHI010000001.1"/>
</dbReference>
<feature type="domain" description="Peptidase M16 C-terminal" evidence="1">
    <location>
        <begin position="188"/>
        <end position="355"/>
    </location>
</feature>
<dbReference type="InterPro" id="IPR007863">
    <property type="entry name" value="Peptidase_M16_C"/>
</dbReference>